<feature type="DNA-binding region" description="OmpR/PhoB-type" evidence="9">
    <location>
        <begin position="144"/>
        <end position="247"/>
    </location>
</feature>
<keyword evidence="6 9" id="KW-0238">DNA-binding</keyword>
<evidence type="ECO:0000256" key="6">
    <source>
        <dbReference type="ARBA" id="ARBA00023125"/>
    </source>
</evidence>
<dbReference type="SUPFAM" id="SSF52172">
    <property type="entry name" value="CheY-like"/>
    <property type="match status" value="1"/>
</dbReference>
<keyword evidence="3 8" id="KW-0597">Phosphoprotein</keyword>
<dbReference type="EMBL" id="MTSD02000005">
    <property type="protein sequence ID" value="OOV86735.1"/>
    <property type="molecule type" value="Genomic_DNA"/>
</dbReference>
<keyword evidence="4" id="KW-0902">Two-component regulatory system</keyword>
<dbReference type="InterPro" id="IPR036388">
    <property type="entry name" value="WH-like_DNA-bd_sf"/>
</dbReference>
<dbReference type="Gene3D" id="6.10.250.690">
    <property type="match status" value="1"/>
</dbReference>
<reference evidence="12" key="1">
    <citation type="submission" date="2017-02" db="EMBL/GenBank/DDBJ databases">
        <title>Draft Genome Sequence of the Salt Water Bacterium Oceanospirillum linum ATCC 11336.</title>
        <authorList>
            <person name="Trachtenberg A.M."/>
            <person name="Carney J.G."/>
            <person name="Linnane J.D."/>
            <person name="Rheaume B.A."/>
            <person name="Pitts N.L."/>
            <person name="Mykles D.L."/>
            <person name="Maclea K.S."/>
        </authorList>
    </citation>
    <scope>NUCLEOTIDE SEQUENCE [LARGE SCALE GENOMIC DNA]</scope>
    <source>
        <strain evidence="12">ATCC 11336</strain>
    </source>
</reference>
<protein>
    <recommendedName>
        <fullName evidence="14">DNA-binding response regulator</fullName>
    </recommendedName>
</protein>
<dbReference type="SMART" id="SM00862">
    <property type="entry name" value="Trans_reg_C"/>
    <property type="match status" value="1"/>
</dbReference>
<evidence type="ECO:0000313" key="13">
    <source>
        <dbReference type="Proteomes" id="UP000190064"/>
    </source>
</evidence>
<dbReference type="Proteomes" id="UP000190064">
    <property type="component" value="Unassembled WGS sequence"/>
</dbReference>
<keyword evidence="2" id="KW-0963">Cytoplasm</keyword>
<keyword evidence="13" id="KW-1185">Reference proteome</keyword>
<dbReference type="Pfam" id="PF00486">
    <property type="entry name" value="Trans_reg_C"/>
    <property type="match status" value="1"/>
</dbReference>
<dbReference type="PROSITE" id="PS51755">
    <property type="entry name" value="OMPR_PHOB"/>
    <property type="match status" value="1"/>
</dbReference>
<dbReference type="GO" id="GO:0005829">
    <property type="term" value="C:cytosol"/>
    <property type="evidence" value="ECO:0007669"/>
    <property type="project" value="TreeGrafter"/>
</dbReference>
<dbReference type="InterPro" id="IPR016032">
    <property type="entry name" value="Sig_transdc_resp-reg_C-effctor"/>
</dbReference>
<dbReference type="SUPFAM" id="SSF46894">
    <property type="entry name" value="C-terminal effector domain of the bipartite response regulators"/>
    <property type="match status" value="1"/>
</dbReference>
<accession>A0A1T1HA94</accession>
<feature type="domain" description="OmpR/PhoB-type" evidence="11">
    <location>
        <begin position="144"/>
        <end position="247"/>
    </location>
</feature>
<keyword evidence="7" id="KW-0804">Transcription</keyword>
<evidence type="ECO:0008006" key="14">
    <source>
        <dbReference type="Google" id="ProtNLM"/>
    </source>
</evidence>
<dbReference type="SMART" id="SM00448">
    <property type="entry name" value="REC"/>
    <property type="match status" value="1"/>
</dbReference>
<evidence type="ECO:0000256" key="5">
    <source>
        <dbReference type="ARBA" id="ARBA00023015"/>
    </source>
</evidence>
<dbReference type="InterPro" id="IPR011006">
    <property type="entry name" value="CheY-like_superfamily"/>
</dbReference>
<evidence type="ECO:0000259" key="10">
    <source>
        <dbReference type="PROSITE" id="PS50110"/>
    </source>
</evidence>
<dbReference type="GO" id="GO:0000976">
    <property type="term" value="F:transcription cis-regulatory region binding"/>
    <property type="evidence" value="ECO:0007669"/>
    <property type="project" value="TreeGrafter"/>
</dbReference>
<proteinExistence type="predicted"/>
<dbReference type="Gene3D" id="1.10.10.10">
    <property type="entry name" value="Winged helix-like DNA-binding domain superfamily/Winged helix DNA-binding domain"/>
    <property type="match status" value="1"/>
</dbReference>
<dbReference type="PROSITE" id="PS50110">
    <property type="entry name" value="RESPONSE_REGULATORY"/>
    <property type="match status" value="1"/>
</dbReference>
<comment type="subcellular location">
    <subcellularLocation>
        <location evidence="1">Cytoplasm</location>
    </subcellularLocation>
</comment>
<comment type="caution">
    <text evidence="12">The sequence shown here is derived from an EMBL/GenBank/DDBJ whole genome shotgun (WGS) entry which is preliminary data.</text>
</comment>
<sequence>MPESDKHDAGRSASLACRVLLVEDDDEVSSLVQASLQQQGYTVDLCCDGEAGLDAALSGLHQVILLDVMLPGLDGLSLLNRLRAGEKDTPVILLSALGEEQDRIRGFHSGADDYLPKPFSMQELMLRIQVLLRRCYAAASPDDNAELSDGYLQLCKKEKRAWVRNVAGESLKKLDLTPVEFELLWLLLKQKDEVLSRPYLYQLVLNRSFSRYDRSLDMHISNLRNKIRRYLPDAGLIQTVRGQGYRY</sequence>
<evidence type="ECO:0000259" key="11">
    <source>
        <dbReference type="PROSITE" id="PS51755"/>
    </source>
</evidence>
<dbReference type="InterPro" id="IPR001789">
    <property type="entry name" value="Sig_transdc_resp-reg_receiver"/>
</dbReference>
<feature type="modified residue" description="4-aspartylphosphate" evidence="8">
    <location>
        <position position="67"/>
    </location>
</feature>
<evidence type="ECO:0000313" key="12">
    <source>
        <dbReference type="EMBL" id="OOV86735.1"/>
    </source>
</evidence>
<dbReference type="InterPro" id="IPR039420">
    <property type="entry name" value="WalR-like"/>
</dbReference>
<dbReference type="STRING" id="966.BTA35_0212090"/>
<dbReference type="Pfam" id="PF00072">
    <property type="entry name" value="Response_reg"/>
    <property type="match status" value="1"/>
</dbReference>
<evidence type="ECO:0000256" key="3">
    <source>
        <dbReference type="ARBA" id="ARBA00022553"/>
    </source>
</evidence>
<gene>
    <name evidence="12" type="ORF">BTA35_0212090</name>
</gene>
<evidence type="ECO:0000256" key="2">
    <source>
        <dbReference type="ARBA" id="ARBA00022490"/>
    </source>
</evidence>
<evidence type="ECO:0000256" key="9">
    <source>
        <dbReference type="PROSITE-ProRule" id="PRU01091"/>
    </source>
</evidence>
<dbReference type="InterPro" id="IPR001867">
    <property type="entry name" value="OmpR/PhoB-type_DNA-bd"/>
</dbReference>
<dbReference type="GO" id="GO:0000156">
    <property type="term" value="F:phosphorelay response regulator activity"/>
    <property type="evidence" value="ECO:0007669"/>
    <property type="project" value="TreeGrafter"/>
</dbReference>
<dbReference type="Gene3D" id="3.40.50.2300">
    <property type="match status" value="1"/>
</dbReference>
<feature type="domain" description="Response regulatory" evidence="10">
    <location>
        <begin position="18"/>
        <end position="132"/>
    </location>
</feature>
<dbReference type="PANTHER" id="PTHR48111">
    <property type="entry name" value="REGULATOR OF RPOS"/>
    <property type="match status" value="1"/>
</dbReference>
<keyword evidence="5" id="KW-0805">Transcription regulation</keyword>
<dbReference type="CDD" id="cd00383">
    <property type="entry name" value="trans_reg_C"/>
    <property type="match status" value="1"/>
</dbReference>
<evidence type="ECO:0000256" key="4">
    <source>
        <dbReference type="ARBA" id="ARBA00023012"/>
    </source>
</evidence>
<dbReference type="CDD" id="cd17625">
    <property type="entry name" value="REC_OmpR_DrrD-like"/>
    <property type="match status" value="1"/>
</dbReference>
<evidence type="ECO:0000256" key="8">
    <source>
        <dbReference type="PROSITE-ProRule" id="PRU00169"/>
    </source>
</evidence>
<organism evidence="12 13">
    <name type="scientific">Oceanospirillum linum</name>
    <dbReference type="NCBI Taxonomy" id="966"/>
    <lineage>
        <taxon>Bacteria</taxon>
        <taxon>Pseudomonadati</taxon>
        <taxon>Pseudomonadota</taxon>
        <taxon>Gammaproteobacteria</taxon>
        <taxon>Oceanospirillales</taxon>
        <taxon>Oceanospirillaceae</taxon>
        <taxon>Oceanospirillum</taxon>
    </lineage>
</organism>
<name>A0A1T1HA94_OCELI</name>
<evidence type="ECO:0000256" key="1">
    <source>
        <dbReference type="ARBA" id="ARBA00004496"/>
    </source>
</evidence>
<evidence type="ECO:0000256" key="7">
    <source>
        <dbReference type="ARBA" id="ARBA00023163"/>
    </source>
</evidence>
<dbReference type="PANTHER" id="PTHR48111:SF39">
    <property type="entry name" value="TRANSCRIPTIONAL REGULATORY PROTEIN CPXR"/>
    <property type="match status" value="1"/>
</dbReference>
<dbReference type="GO" id="GO:0032993">
    <property type="term" value="C:protein-DNA complex"/>
    <property type="evidence" value="ECO:0007669"/>
    <property type="project" value="TreeGrafter"/>
</dbReference>
<dbReference type="GO" id="GO:0006355">
    <property type="term" value="P:regulation of DNA-templated transcription"/>
    <property type="evidence" value="ECO:0007669"/>
    <property type="project" value="InterPro"/>
</dbReference>
<dbReference type="AlphaFoldDB" id="A0A1T1HA94"/>